<dbReference type="InterPro" id="IPR000277">
    <property type="entry name" value="Cys/Met-Metab_PyrdxlP-dep_enz"/>
</dbReference>
<comment type="catalytic activity">
    <reaction evidence="18">
        <text>L-homocysteine + H2O = 2-oxobutanoate + hydrogen sulfide + NH4(+) + H(+)</text>
        <dbReference type="Rhea" id="RHEA:14501"/>
        <dbReference type="ChEBI" id="CHEBI:15377"/>
        <dbReference type="ChEBI" id="CHEBI:15378"/>
        <dbReference type="ChEBI" id="CHEBI:16763"/>
        <dbReference type="ChEBI" id="CHEBI:28938"/>
        <dbReference type="ChEBI" id="CHEBI:29919"/>
        <dbReference type="ChEBI" id="CHEBI:58199"/>
        <dbReference type="EC" id="4.4.1.2"/>
    </reaction>
    <physiologicalReaction direction="left-to-right" evidence="18">
        <dbReference type="Rhea" id="RHEA:14502"/>
    </physiologicalReaction>
</comment>
<evidence type="ECO:0000256" key="12">
    <source>
        <dbReference type="ARBA" id="ARBA00047175"/>
    </source>
</evidence>
<dbReference type="GO" id="GO:0005737">
    <property type="term" value="C:cytoplasm"/>
    <property type="evidence" value="ECO:0007669"/>
    <property type="project" value="TreeGrafter"/>
</dbReference>
<evidence type="ECO:0000256" key="9">
    <source>
        <dbReference type="ARBA" id="ARBA00031772"/>
    </source>
</evidence>
<feature type="region of interest" description="Disordered" evidence="19">
    <location>
        <begin position="401"/>
        <end position="430"/>
    </location>
</feature>
<dbReference type="InterPro" id="IPR054542">
    <property type="entry name" value="Cys_met_metab_PP"/>
</dbReference>
<sequence length="665" mass="72395">MADTGTPGFLPPFKHFATDAIHCGQEPEQWRSGAVVPPISLSTTFKQQAPGEHTGYEYIRSGNPTRECLEKAMAALDGGKYCLAYSSGSAALLNICHLLKPGDTVISIDDVYGGTNRYFQKVASENNLKVIFVDCTNPKCLEAAITPETKLVWLETPTNPTLKVIDIKACADIVRRHPGVLLAVDNSFMSAYFQRPLSLGADICMSSATKYINGHSDVLIGLVSVNRDDLYERLKFLQNGLGAVPSPFDCYMCNRGLKTLHIRMKLHFKNGLAVAKFLESHPRVEKVIYPGLPSHPQHEVIKKQCTGCPGMVTFYIKGNIKNASAFLRNLKVFTLAESLGGYESLAEHPAIMTHASVPEKEREKLGITDTLIRLSVGLEDEEDLLADLDQALEAAVSGEFPPTTIQQQSNSNPSQPFPGAEPDGAWAGDGKLPVCSPAQAQFPWIQEQLGCARHSSHGFRRIGVCQAQFPRDSGAVGVCQAQFPWIQENMGVPGTVPHGFRRIWVCQAQFPWIQENMGVPGTVPQGFRRIGVYQAQFPMDSGELGCARHSSQGFRRIGVCQAQFPGIQENMGVPGTVPMDSGELGCARHSSLWIQENWGVPGTVPQGFRSSWGVPGTVPVDSGAVGVCQAQFPWIQEQLGCARHSSPGIQGTQMLKCDCNLCKGK</sequence>
<evidence type="ECO:0000256" key="1">
    <source>
        <dbReference type="ARBA" id="ARBA00001933"/>
    </source>
</evidence>
<dbReference type="InParanoid" id="A0A674GPY1"/>
<proteinExistence type="inferred from homology"/>
<dbReference type="EC" id="4.4.1.2" evidence="12"/>
<dbReference type="Gene3D" id="3.40.640.10">
    <property type="entry name" value="Type I PLP-dependent aspartate aminotransferase-like (Major domain)"/>
    <property type="match status" value="1"/>
</dbReference>
<comment type="pathway">
    <text evidence="2">Amino-acid biosynthesis; L-cysteine biosynthesis; L-cysteine from L-homocysteine and L-serine: step 2/2.</text>
</comment>
<keyword evidence="7" id="KW-0028">Amino-acid biosynthesis</keyword>
<dbReference type="UniPathway" id="UPA00136">
    <property type="reaction ID" value="UER00202"/>
</dbReference>
<dbReference type="Proteomes" id="UP000007754">
    <property type="component" value="Chromosome 8"/>
</dbReference>
<dbReference type="GO" id="GO:0004123">
    <property type="term" value="F:cystathionine gamma-lyase activity"/>
    <property type="evidence" value="ECO:0007669"/>
    <property type="project" value="TreeGrafter"/>
</dbReference>
<evidence type="ECO:0000256" key="13">
    <source>
        <dbReference type="ARBA" id="ARBA00047199"/>
    </source>
</evidence>
<dbReference type="EC" id="4.4.1.1" evidence="4"/>
<evidence type="ECO:0000256" key="15">
    <source>
        <dbReference type="ARBA" id="ARBA00047376"/>
    </source>
</evidence>
<dbReference type="GO" id="GO:0047982">
    <property type="term" value="F:homocysteine desulfhydrase activity"/>
    <property type="evidence" value="ECO:0007669"/>
    <property type="project" value="UniProtKB-EC"/>
</dbReference>
<evidence type="ECO:0000256" key="4">
    <source>
        <dbReference type="ARBA" id="ARBA00012085"/>
    </source>
</evidence>
<dbReference type="PANTHER" id="PTHR11808:SF15">
    <property type="entry name" value="CYSTATHIONINE GAMMA-LYASE"/>
    <property type="match status" value="1"/>
</dbReference>
<evidence type="ECO:0000256" key="3">
    <source>
        <dbReference type="ARBA" id="ARBA00009077"/>
    </source>
</evidence>
<evidence type="ECO:0000313" key="20">
    <source>
        <dbReference type="Ensembl" id="ENSTGUP00000024460.1"/>
    </source>
</evidence>
<reference evidence="20" key="2">
    <citation type="submission" date="2025-08" db="UniProtKB">
        <authorList>
            <consortium name="Ensembl"/>
        </authorList>
    </citation>
    <scope>IDENTIFICATION</scope>
</reference>
<comment type="catalytic activity">
    <reaction evidence="17">
        <text>L-selenocystathionine + H2O = L-selenocysteine + 2-oxobutanoate + NH4(+)</text>
        <dbReference type="Rhea" id="RHEA:31151"/>
        <dbReference type="ChEBI" id="CHEBI:15377"/>
        <dbReference type="ChEBI" id="CHEBI:16763"/>
        <dbReference type="ChEBI" id="CHEBI:28938"/>
        <dbReference type="ChEBI" id="CHEBI:57843"/>
        <dbReference type="ChEBI" id="CHEBI:62226"/>
    </reaction>
    <physiologicalReaction direction="left-to-right" evidence="17">
        <dbReference type="Rhea" id="RHEA:31152"/>
    </physiologicalReaction>
</comment>
<dbReference type="Ensembl" id="ENSTGUT00000020355.1">
    <property type="protein sequence ID" value="ENSTGUP00000024460.1"/>
    <property type="gene ID" value="ENSTGUG00000028389.1"/>
</dbReference>
<comment type="catalytic activity">
    <reaction evidence="15">
        <text>L-cysteine + H2O = hydrogen sulfide + pyruvate + NH4(+) + H(+)</text>
        <dbReference type="Rhea" id="RHEA:24931"/>
        <dbReference type="ChEBI" id="CHEBI:15361"/>
        <dbReference type="ChEBI" id="CHEBI:15377"/>
        <dbReference type="ChEBI" id="CHEBI:15378"/>
        <dbReference type="ChEBI" id="CHEBI:28938"/>
        <dbReference type="ChEBI" id="CHEBI:29919"/>
        <dbReference type="ChEBI" id="CHEBI:35235"/>
        <dbReference type="EC" id="4.4.1.1"/>
    </reaction>
    <physiologicalReaction direction="left-to-right" evidence="15">
        <dbReference type="Rhea" id="RHEA:24932"/>
    </physiologicalReaction>
</comment>
<evidence type="ECO:0000313" key="21">
    <source>
        <dbReference type="Proteomes" id="UP000007754"/>
    </source>
</evidence>
<dbReference type="PROSITE" id="PS00868">
    <property type="entry name" value="CYS_MET_METAB_PP"/>
    <property type="match status" value="1"/>
</dbReference>
<evidence type="ECO:0000256" key="19">
    <source>
        <dbReference type="SAM" id="MobiDB-lite"/>
    </source>
</evidence>
<dbReference type="InterPro" id="IPR015422">
    <property type="entry name" value="PyrdxlP-dep_Trfase_small"/>
</dbReference>
<accession>A0A674GPY1</accession>
<comment type="catalytic activity">
    <reaction evidence="16">
        <text>L,L-cystathionine + H2O = 2-oxobutanoate + L-cysteine + NH4(+)</text>
        <dbReference type="Rhea" id="RHEA:14005"/>
        <dbReference type="ChEBI" id="CHEBI:15377"/>
        <dbReference type="ChEBI" id="CHEBI:16763"/>
        <dbReference type="ChEBI" id="CHEBI:28938"/>
        <dbReference type="ChEBI" id="CHEBI:35235"/>
        <dbReference type="ChEBI" id="CHEBI:58161"/>
        <dbReference type="EC" id="4.4.1.1"/>
    </reaction>
    <physiologicalReaction direction="left-to-right" evidence="16">
        <dbReference type="Rhea" id="RHEA:14006"/>
    </physiologicalReaction>
</comment>
<comment type="catalytic activity">
    <reaction evidence="10">
        <text>L-homoserine = 2-oxobutanoate + NH4(+)</text>
        <dbReference type="Rhea" id="RHEA:24923"/>
        <dbReference type="ChEBI" id="CHEBI:16763"/>
        <dbReference type="ChEBI" id="CHEBI:28938"/>
        <dbReference type="ChEBI" id="CHEBI:57476"/>
        <dbReference type="EC" id="4.4.1.1"/>
    </reaction>
    <physiologicalReaction direction="left-to-right" evidence="10">
        <dbReference type="Rhea" id="RHEA:24924"/>
    </physiologicalReaction>
</comment>
<evidence type="ECO:0000256" key="14">
    <source>
        <dbReference type="ARBA" id="ARBA00047211"/>
    </source>
</evidence>
<dbReference type="Gene3D" id="3.90.1150.10">
    <property type="entry name" value="Aspartate Aminotransferase, domain 1"/>
    <property type="match status" value="1"/>
</dbReference>
<reference evidence="20 21" key="1">
    <citation type="journal article" date="2010" name="Nature">
        <title>The genome of a songbird.</title>
        <authorList>
            <person name="Warren W.C."/>
            <person name="Clayton D.F."/>
            <person name="Ellegren H."/>
            <person name="Arnold A.P."/>
            <person name="Hillier L.W."/>
            <person name="Kunstner A."/>
            <person name="Searle S."/>
            <person name="White S."/>
            <person name="Vilella A.J."/>
            <person name="Fairley S."/>
            <person name="Heger A."/>
            <person name="Kong L."/>
            <person name="Ponting C.P."/>
            <person name="Jarvis E.D."/>
            <person name="Mello C.V."/>
            <person name="Minx P."/>
            <person name="Lovell P."/>
            <person name="Velho T.A."/>
            <person name="Ferris M."/>
            <person name="Balakrishnan C.N."/>
            <person name="Sinha S."/>
            <person name="Blatti C."/>
            <person name="London S.E."/>
            <person name="Li Y."/>
            <person name="Lin Y.C."/>
            <person name="George J."/>
            <person name="Sweedler J."/>
            <person name="Southey B."/>
            <person name="Gunaratne P."/>
            <person name="Watson M."/>
            <person name="Nam K."/>
            <person name="Backstrom N."/>
            <person name="Smeds L."/>
            <person name="Nabholz B."/>
            <person name="Itoh Y."/>
            <person name="Whitney O."/>
            <person name="Pfenning A.R."/>
            <person name="Howard J."/>
            <person name="Volker M."/>
            <person name="Skinner B.M."/>
            <person name="Griffin D.K."/>
            <person name="Ye L."/>
            <person name="McLaren W.M."/>
            <person name="Flicek P."/>
            <person name="Quesada V."/>
            <person name="Velasco G."/>
            <person name="Lopez-Otin C."/>
            <person name="Puente X.S."/>
            <person name="Olender T."/>
            <person name="Lancet D."/>
            <person name="Smit A.F."/>
            <person name="Hubley R."/>
            <person name="Konkel M.K."/>
            <person name="Walker J.A."/>
            <person name="Batzer M.A."/>
            <person name="Gu W."/>
            <person name="Pollock D.D."/>
            <person name="Chen L."/>
            <person name="Cheng Z."/>
            <person name="Eichler E.E."/>
            <person name="Stapley J."/>
            <person name="Slate J."/>
            <person name="Ekblom R."/>
            <person name="Birkhead T."/>
            <person name="Burke T."/>
            <person name="Burt D."/>
            <person name="Scharff C."/>
            <person name="Adam I."/>
            <person name="Richard H."/>
            <person name="Sultan M."/>
            <person name="Soldatov A."/>
            <person name="Lehrach H."/>
            <person name="Edwards S.V."/>
            <person name="Yang S.P."/>
            <person name="Li X."/>
            <person name="Graves T."/>
            <person name="Fulton L."/>
            <person name="Nelson J."/>
            <person name="Chinwalla A."/>
            <person name="Hou S."/>
            <person name="Mardis E.R."/>
            <person name="Wilson R.K."/>
        </authorList>
    </citation>
    <scope>NUCLEOTIDE SEQUENCE [LARGE SCALE GENOMIC DNA]</scope>
</reference>
<keyword evidence="6" id="KW-0663">Pyridoxal phosphate</keyword>
<dbReference type="GO" id="GO:0030170">
    <property type="term" value="F:pyridoxal phosphate binding"/>
    <property type="evidence" value="ECO:0007669"/>
    <property type="project" value="InterPro"/>
</dbReference>
<dbReference type="CDD" id="cd00614">
    <property type="entry name" value="CGS_like"/>
    <property type="match status" value="1"/>
</dbReference>
<dbReference type="PANTHER" id="PTHR11808">
    <property type="entry name" value="TRANS-SULFURATION ENZYME FAMILY MEMBER"/>
    <property type="match status" value="1"/>
</dbReference>
<evidence type="ECO:0000256" key="18">
    <source>
        <dbReference type="ARBA" id="ARBA00048780"/>
    </source>
</evidence>
<evidence type="ECO:0000256" key="6">
    <source>
        <dbReference type="ARBA" id="ARBA00022898"/>
    </source>
</evidence>
<comment type="subunit">
    <text evidence="11">Homotetramer. Interacts with CALM in a calcium-dependent manner.</text>
</comment>
<comment type="similarity">
    <text evidence="3">Belongs to the trans-sulfuration enzymes family.</text>
</comment>
<dbReference type="GeneTree" id="ENSGT00390000000312"/>
<protein>
    <recommendedName>
        <fullName evidence="5">Cystathionine gamma-lyase</fullName>
        <ecNumber evidence="4">4.4.1.1</ecNumber>
        <ecNumber evidence="12">4.4.1.2</ecNumber>
    </recommendedName>
    <alternativeName>
        <fullName evidence="14">Cysteine desulfhydrase</fullName>
    </alternativeName>
    <alternativeName>
        <fullName evidence="9">Cysteine-protein sulfhydrase</fullName>
    </alternativeName>
    <alternativeName>
        <fullName evidence="8">Gamma-cystathionase</fullName>
    </alternativeName>
    <alternativeName>
        <fullName evidence="13">Homocysteine desulfhydrase</fullName>
    </alternativeName>
</protein>
<evidence type="ECO:0000256" key="5">
    <source>
        <dbReference type="ARBA" id="ARBA00017343"/>
    </source>
</evidence>
<keyword evidence="7" id="KW-0198">Cysteine biosynthesis</keyword>
<dbReference type="FunFam" id="3.40.640.10:FF:000009">
    <property type="entry name" value="Cystathionine gamma-synthase homolog"/>
    <property type="match status" value="1"/>
</dbReference>
<dbReference type="SUPFAM" id="SSF53383">
    <property type="entry name" value="PLP-dependent transferases"/>
    <property type="match status" value="1"/>
</dbReference>
<dbReference type="GO" id="GO:0019343">
    <property type="term" value="P:cysteine biosynthetic process via cystathionine"/>
    <property type="evidence" value="ECO:0007669"/>
    <property type="project" value="TreeGrafter"/>
</dbReference>
<organism evidence="20 21">
    <name type="scientific">Taeniopygia guttata</name>
    <name type="common">Zebra finch</name>
    <name type="synonym">Poephila guttata</name>
    <dbReference type="NCBI Taxonomy" id="59729"/>
    <lineage>
        <taxon>Eukaryota</taxon>
        <taxon>Metazoa</taxon>
        <taxon>Chordata</taxon>
        <taxon>Craniata</taxon>
        <taxon>Vertebrata</taxon>
        <taxon>Euteleostomi</taxon>
        <taxon>Archelosauria</taxon>
        <taxon>Archosauria</taxon>
        <taxon>Dinosauria</taxon>
        <taxon>Saurischia</taxon>
        <taxon>Theropoda</taxon>
        <taxon>Coelurosauria</taxon>
        <taxon>Aves</taxon>
        <taxon>Neognathae</taxon>
        <taxon>Neoaves</taxon>
        <taxon>Telluraves</taxon>
        <taxon>Australaves</taxon>
        <taxon>Passeriformes</taxon>
        <taxon>Passeroidea</taxon>
        <taxon>Estrildidae</taxon>
        <taxon>Estrildinae</taxon>
        <taxon>Taeniopygia</taxon>
    </lineage>
</organism>
<evidence type="ECO:0000256" key="17">
    <source>
        <dbReference type="ARBA" id="ARBA00048625"/>
    </source>
</evidence>
<dbReference type="InterPro" id="IPR015421">
    <property type="entry name" value="PyrdxlP-dep_Trfase_major"/>
</dbReference>
<dbReference type="Pfam" id="PF01053">
    <property type="entry name" value="Cys_Met_Meta_PP"/>
    <property type="match status" value="1"/>
</dbReference>
<dbReference type="FunFam" id="3.90.1150.10:FF:000008">
    <property type="entry name" value="Cystathionine gamma-synthase"/>
    <property type="match status" value="1"/>
</dbReference>
<evidence type="ECO:0000256" key="2">
    <source>
        <dbReference type="ARBA" id="ARBA00005038"/>
    </source>
</evidence>
<name>A0A674GPY1_TAEGU</name>
<reference evidence="20" key="3">
    <citation type="submission" date="2025-09" db="UniProtKB">
        <authorList>
            <consortium name="Ensembl"/>
        </authorList>
    </citation>
    <scope>IDENTIFICATION</scope>
</reference>
<evidence type="ECO:0000256" key="16">
    <source>
        <dbReference type="ARBA" id="ARBA00047477"/>
    </source>
</evidence>
<comment type="cofactor">
    <cofactor evidence="1">
        <name>pyridoxal 5'-phosphate</name>
        <dbReference type="ChEBI" id="CHEBI:597326"/>
    </cofactor>
</comment>
<evidence type="ECO:0000256" key="11">
    <source>
        <dbReference type="ARBA" id="ARBA00046537"/>
    </source>
</evidence>
<keyword evidence="21" id="KW-1185">Reference proteome</keyword>
<evidence type="ECO:0000256" key="10">
    <source>
        <dbReference type="ARBA" id="ARBA00045076"/>
    </source>
</evidence>
<evidence type="ECO:0000256" key="8">
    <source>
        <dbReference type="ARBA" id="ARBA00029853"/>
    </source>
</evidence>
<dbReference type="FunCoup" id="A0A674GPY1">
    <property type="interactions" value="150"/>
</dbReference>
<dbReference type="GO" id="GO:0019346">
    <property type="term" value="P:transsulfuration"/>
    <property type="evidence" value="ECO:0007669"/>
    <property type="project" value="InterPro"/>
</dbReference>
<evidence type="ECO:0000256" key="7">
    <source>
        <dbReference type="ARBA" id="ARBA00023192"/>
    </source>
</evidence>
<dbReference type="InterPro" id="IPR015424">
    <property type="entry name" value="PyrdxlP-dep_Trfase"/>
</dbReference>
<dbReference type="AlphaFoldDB" id="A0A674GPY1"/>